<dbReference type="InterPro" id="IPR002110">
    <property type="entry name" value="Ankyrin_rpt"/>
</dbReference>
<dbReference type="PROSITE" id="PS50088">
    <property type="entry name" value="ANK_REPEAT"/>
    <property type="match status" value="1"/>
</dbReference>
<evidence type="ECO:0000313" key="7">
    <source>
        <dbReference type="EMBL" id="KAF4705744.1"/>
    </source>
</evidence>
<sequence>MLLLATCKVTALLATLRAVVITEASAPGEIPEEDPYAMADRLHTVEGDTPLVALSRKGDIMQLRQLFKESSAQRSINEKGGMGHTPLMAATIAGQPWAVRFLLQQGADPAIADPQGYTPIDAAAFQGGDGPEGLRLEEGWLRSGRYKVMEALLDSGVSPRHEHKDGLQPLHRACAGPHKRHAKTVQVLLSSGKVKFNDATSTGLNCELLTRNPDILTLIAPQAMAQAKVAERRRAERAAAALEAELEAMDDDSAVEEETSRTVIRNAGEPQVDEDGRVVVSAAETHVDVDWDREGEDAEADDDEDDDDYDLVDAEI</sequence>
<proteinExistence type="predicted"/>
<feature type="repeat" description="ANK" evidence="3">
    <location>
        <begin position="82"/>
        <end position="114"/>
    </location>
</feature>
<feature type="coiled-coil region" evidence="4">
    <location>
        <begin position="225"/>
        <end position="259"/>
    </location>
</feature>
<gene>
    <name evidence="7" type="ORF">FOZ62_024330</name>
</gene>
<evidence type="ECO:0000313" key="8">
    <source>
        <dbReference type="Proteomes" id="UP000574390"/>
    </source>
</evidence>
<dbReference type="PANTHER" id="PTHR24180:SF45">
    <property type="entry name" value="POLY [ADP-RIBOSE] POLYMERASE TANKYRASE"/>
    <property type="match status" value="1"/>
</dbReference>
<evidence type="ECO:0000256" key="2">
    <source>
        <dbReference type="ARBA" id="ARBA00023043"/>
    </source>
</evidence>
<feature type="chain" id="PRO_5029814162" description="Ankyrin Repeat" evidence="6">
    <location>
        <begin position="19"/>
        <end position="316"/>
    </location>
</feature>
<feature type="compositionally biased region" description="Acidic residues" evidence="5">
    <location>
        <begin position="293"/>
        <end position="316"/>
    </location>
</feature>
<dbReference type="InterPro" id="IPR051637">
    <property type="entry name" value="Ank_repeat_dom-contain_49"/>
</dbReference>
<keyword evidence="1" id="KW-0677">Repeat</keyword>
<dbReference type="Gene3D" id="1.25.40.20">
    <property type="entry name" value="Ankyrin repeat-containing domain"/>
    <property type="match status" value="2"/>
</dbReference>
<comment type="caution">
    <text evidence="7">The sequence shown here is derived from an EMBL/GenBank/DDBJ whole genome shotgun (WGS) entry which is preliminary data.</text>
</comment>
<dbReference type="Proteomes" id="UP000574390">
    <property type="component" value="Unassembled WGS sequence"/>
</dbReference>
<protein>
    <recommendedName>
        <fullName evidence="9">Ankyrin Repeat</fullName>
    </recommendedName>
</protein>
<dbReference type="EMBL" id="JABANM010030742">
    <property type="protein sequence ID" value="KAF4705744.1"/>
    <property type="molecule type" value="Genomic_DNA"/>
</dbReference>
<dbReference type="InterPro" id="IPR036770">
    <property type="entry name" value="Ankyrin_rpt-contain_sf"/>
</dbReference>
<dbReference type="PANTHER" id="PTHR24180">
    <property type="entry name" value="CYCLIN-DEPENDENT KINASE INHIBITOR 2C-RELATED"/>
    <property type="match status" value="1"/>
</dbReference>
<feature type="signal peptide" evidence="6">
    <location>
        <begin position="1"/>
        <end position="18"/>
    </location>
</feature>
<keyword evidence="6" id="KW-0732">Signal</keyword>
<dbReference type="SMART" id="SM00248">
    <property type="entry name" value="ANK"/>
    <property type="match status" value="4"/>
</dbReference>
<evidence type="ECO:0000256" key="6">
    <source>
        <dbReference type="SAM" id="SignalP"/>
    </source>
</evidence>
<dbReference type="AlphaFoldDB" id="A0A7J6QB02"/>
<evidence type="ECO:0008006" key="9">
    <source>
        <dbReference type="Google" id="ProtNLM"/>
    </source>
</evidence>
<dbReference type="SUPFAM" id="SSF48403">
    <property type="entry name" value="Ankyrin repeat"/>
    <property type="match status" value="1"/>
</dbReference>
<name>A0A7J6QB02_PEROL</name>
<evidence type="ECO:0000256" key="4">
    <source>
        <dbReference type="SAM" id="Coils"/>
    </source>
</evidence>
<keyword evidence="2 3" id="KW-0040">ANK repeat</keyword>
<organism evidence="7 8">
    <name type="scientific">Perkinsus olseni</name>
    <name type="common">Perkinsus atlanticus</name>
    <dbReference type="NCBI Taxonomy" id="32597"/>
    <lineage>
        <taxon>Eukaryota</taxon>
        <taxon>Sar</taxon>
        <taxon>Alveolata</taxon>
        <taxon>Perkinsozoa</taxon>
        <taxon>Perkinsea</taxon>
        <taxon>Perkinsida</taxon>
        <taxon>Perkinsidae</taxon>
        <taxon>Perkinsus</taxon>
    </lineage>
</organism>
<evidence type="ECO:0000256" key="5">
    <source>
        <dbReference type="SAM" id="MobiDB-lite"/>
    </source>
</evidence>
<keyword evidence="4" id="KW-0175">Coiled coil</keyword>
<dbReference type="PROSITE" id="PS50297">
    <property type="entry name" value="ANK_REP_REGION"/>
    <property type="match status" value="1"/>
</dbReference>
<evidence type="ECO:0000256" key="1">
    <source>
        <dbReference type="ARBA" id="ARBA00022737"/>
    </source>
</evidence>
<feature type="region of interest" description="Disordered" evidence="5">
    <location>
        <begin position="284"/>
        <end position="316"/>
    </location>
</feature>
<dbReference type="Pfam" id="PF12796">
    <property type="entry name" value="Ank_2"/>
    <property type="match status" value="1"/>
</dbReference>
<accession>A0A7J6QB02</accession>
<evidence type="ECO:0000256" key="3">
    <source>
        <dbReference type="PROSITE-ProRule" id="PRU00023"/>
    </source>
</evidence>
<reference evidence="7 8" key="1">
    <citation type="submission" date="2020-04" db="EMBL/GenBank/DDBJ databases">
        <title>Perkinsus olseni comparative genomics.</title>
        <authorList>
            <person name="Bogema D.R."/>
        </authorList>
    </citation>
    <scope>NUCLEOTIDE SEQUENCE [LARGE SCALE GENOMIC DNA]</scope>
    <source>
        <strain evidence="7">ATCC PRA-205</strain>
    </source>
</reference>